<evidence type="ECO:0000313" key="1">
    <source>
        <dbReference type="EMBL" id="GFU18591.1"/>
    </source>
</evidence>
<evidence type="ECO:0000313" key="2">
    <source>
        <dbReference type="Proteomes" id="UP000887013"/>
    </source>
</evidence>
<dbReference type="Proteomes" id="UP000887013">
    <property type="component" value="Unassembled WGS sequence"/>
</dbReference>
<proteinExistence type="predicted"/>
<accession>A0A8X6QGY9</accession>
<comment type="caution">
    <text evidence="1">The sequence shown here is derived from an EMBL/GenBank/DDBJ whole genome shotgun (WGS) entry which is preliminary data.</text>
</comment>
<protein>
    <submittedName>
        <fullName evidence="1">Uncharacterized protein</fullName>
    </submittedName>
</protein>
<reference evidence="1" key="1">
    <citation type="submission" date="2020-08" db="EMBL/GenBank/DDBJ databases">
        <title>Multicomponent nature underlies the extraordinary mechanical properties of spider dragline silk.</title>
        <authorList>
            <person name="Kono N."/>
            <person name="Nakamura H."/>
            <person name="Mori M."/>
            <person name="Yoshida Y."/>
            <person name="Ohtoshi R."/>
            <person name="Malay A.D."/>
            <person name="Moran D.A.P."/>
            <person name="Tomita M."/>
            <person name="Numata K."/>
            <person name="Arakawa K."/>
        </authorList>
    </citation>
    <scope>NUCLEOTIDE SEQUENCE</scope>
</reference>
<organism evidence="1 2">
    <name type="scientific">Nephila pilipes</name>
    <name type="common">Giant wood spider</name>
    <name type="synonym">Nephila maculata</name>
    <dbReference type="NCBI Taxonomy" id="299642"/>
    <lineage>
        <taxon>Eukaryota</taxon>
        <taxon>Metazoa</taxon>
        <taxon>Ecdysozoa</taxon>
        <taxon>Arthropoda</taxon>
        <taxon>Chelicerata</taxon>
        <taxon>Arachnida</taxon>
        <taxon>Araneae</taxon>
        <taxon>Araneomorphae</taxon>
        <taxon>Entelegynae</taxon>
        <taxon>Araneoidea</taxon>
        <taxon>Nephilidae</taxon>
        <taxon>Nephila</taxon>
    </lineage>
</organism>
<sequence length="119" mass="13568">MSQIVHFTYTGSYLAFPKVSHGGGHSITLNPLYIRVYSQYLEEVEFVLEGGGDEELVLTSEKGVIPTCGFQFHPLLLCNDTEDVIKQFFYTFLSHVLTSIIDYYAADLRYWITPFSQQA</sequence>
<gene>
    <name evidence="1" type="ORF">NPIL_372631</name>
</gene>
<keyword evidence="2" id="KW-1185">Reference proteome</keyword>
<dbReference type="EMBL" id="BMAW01030898">
    <property type="protein sequence ID" value="GFU18591.1"/>
    <property type="molecule type" value="Genomic_DNA"/>
</dbReference>
<dbReference type="AlphaFoldDB" id="A0A8X6QGY9"/>
<name>A0A8X6QGY9_NEPPI</name>